<proteinExistence type="predicted"/>
<keyword evidence="4" id="KW-0472">Membrane</keyword>
<sequence length="485" mass="54200">MPRPKREHVAESDGGQTYKRRKVKSNSQVHRAQRSATNVSYGWSLNWDCIFLVLNHLSLPDLAAFAATSSACYTAARWAVLQRINVFLRAYIGQQSISVDLFRDVMRQQNVYMTGSAALYLALGSAAAFYPSDADFAVPAGPEGDKFCDFIKRLGYKKIRVTASRRAIHSASRGPSFQTFVAKISTYIRPSDNRRMEILHSRTPWALDVVLSSPLTVLRNFVSADFIGVMYPWYTFKSETLLLQRRAPTKAVIFQMRKYRERGFATHDSNWYLGHKRSFLRYTHSRSKQSPKPLRTVFVFGMLFPFGPGRNSILDTLYISSVPNLILAFIPAQNAQHYDCTGGLLSDVLLHLVPHRFTGGSQAPGARFILVNEKCNMLIGLVTFGGSAAFFVMEKTLRVLGAEGHDHSHSEGDEHATMTAMEASDASDLRQRKGVNDEHDHAHEREREKAKGGPSKLSAYLNLSSATSSPMTASGPHLSRRNAQT</sequence>
<dbReference type="PANTHER" id="PTHR16950:SF16">
    <property type="entry name" value="ZINC TRANSPORTER ZIP13"/>
    <property type="match status" value="1"/>
</dbReference>
<feature type="compositionally biased region" description="Basic and acidic residues" evidence="5">
    <location>
        <begin position="427"/>
        <end position="451"/>
    </location>
</feature>
<accession>A0A165BF09</accession>
<feature type="region of interest" description="Disordered" evidence="5">
    <location>
        <begin position="422"/>
        <end position="485"/>
    </location>
</feature>
<keyword evidence="7" id="KW-1185">Reference proteome</keyword>
<organism evidence="6 7">
    <name type="scientific">Exidia glandulosa HHB12029</name>
    <dbReference type="NCBI Taxonomy" id="1314781"/>
    <lineage>
        <taxon>Eukaryota</taxon>
        <taxon>Fungi</taxon>
        <taxon>Dikarya</taxon>
        <taxon>Basidiomycota</taxon>
        <taxon>Agaricomycotina</taxon>
        <taxon>Agaricomycetes</taxon>
        <taxon>Auriculariales</taxon>
        <taxon>Exidiaceae</taxon>
        <taxon>Exidia</taxon>
    </lineage>
</organism>
<evidence type="ECO:0000256" key="4">
    <source>
        <dbReference type="ARBA" id="ARBA00023136"/>
    </source>
</evidence>
<dbReference type="AlphaFoldDB" id="A0A165BF09"/>
<protein>
    <recommendedName>
        <fullName evidence="8">F-box domain-containing protein</fullName>
    </recommendedName>
</protein>
<dbReference type="GO" id="GO:0005385">
    <property type="term" value="F:zinc ion transmembrane transporter activity"/>
    <property type="evidence" value="ECO:0007669"/>
    <property type="project" value="TreeGrafter"/>
</dbReference>
<dbReference type="InterPro" id="IPR003689">
    <property type="entry name" value="ZIP"/>
</dbReference>
<evidence type="ECO:0000256" key="2">
    <source>
        <dbReference type="ARBA" id="ARBA00022692"/>
    </source>
</evidence>
<evidence type="ECO:0000256" key="1">
    <source>
        <dbReference type="ARBA" id="ARBA00004141"/>
    </source>
</evidence>
<keyword evidence="2" id="KW-0812">Transmembrane</keyword>
<reference evidence="6 7" key="1">
    <citation type="journal article" date="2016" name="Mol. Biol. Evol.">
        <title>Comparative Genomics of Early-Diverging Mushroom-Forming Fungi Provides Insights into the Origins of Lignocellulose Decay Capabilities.</title>
        <authorList>
            <person name="Nagy L.G."/>
            <person name="Riley R."/>
            <person name="Tritt A."/>
            <person name="Adam C."/>
            <person name="Daum C."/>
            <person name="Floudas D."/>
            <person name="Sun H."/>
            <person name="Yadav J.S."/>
            <person name="Pangilinan J."/>
            <person name="Larsson K.H."/>
            <person name="Matsuura K."/>
            <person name="Barry K."/>
            <person name="Labutti K."/>
            <person name="Kuo R."/>
            <person name="Ohm R.A."/>
            <person name="Bhattacharya S.S."/>
            <person name="Shirouzu T."/>
            <person name="Yoshinaga Y."/>
            <person name="Martin F.M."/>
            <person name="Grigoriev I.V."/>
            <person name="Hibbett D.S."/>
        </authorList>
    </citation>
    <scope>NUCLEOTIDE SEQUENCE [LARGE SCALE GENOMIC DNA]</scope>
    <source>
        <strain evidence="6 7">HHB12029</strain>
    </source>
</reference>
<evidence type="ECO:0008006" key="8">
    <source>
        <dbReference type="Google" id="ProtNLM"/>
    </source>
</evidence>
<gene>
    <name evidence="6" type="ORF">EXIGLDRAFT_780885</name>
</gene>
<keyword evidence="3" id="KW-1133">Transmembrane helix</keyword>
<evidence type="ECO:0000313" key="6">
    <source>
        <dbReference type="EMBL" id="KZV80495.1"/>
    </source>
</evidence>
<dbReference type="GO" id="GO:0006882">
    <property type="term" value="P:intracellular zinc ion homeostasis"/>
    <property type="evidence" value="ECO:0007669"/>
    <property type="project" value="TreeGrafter"/>
</dbReference>
<dbReference type="OrthoDB" id="200954at2759"/>
<feature type="compositionally biased region" description="Polar residues" evidence="5">
    <location>
        <begin position="461"/>
        <end position="472"/>
    </location>
</feature>
<evidence type="ECO:0000256" key="5">
    <source>
        <dbReference type="SAM" id="MobiDB-lite"/>
    </source>
</evidence>
<dbReference type="Proteomes" id="UP000077266">
    <property type="component" value="Unassembled WGS sequence"/>
</dbReference>
<dbReference type="EMBL" id="KV426476">
    <property type="protein sequence ID" value="KZV80495.1"/>
    <property type="molecule type" value="Genomic_DNA"/>
</dbReference>
<dbReference type="Pfam" id="PF02535">
    <property type="entry name" value="Zip"/>
    <property type="match status" value="1"/>
</dbReference>
<name>A0A165BF09_EXIGL</name>
<feature type="region of interest" description="Disordered" evidence="5">
    <location>
        <begin position="1"/>
        <end position="29"/>
    </location>
</feature>
<evidence type="ECO:0000313" key="7">
    <source>
        <dbReference type="Proteomes" id="UP000077266"/>
    </source>
</evidence>
<dbReference type="PANTHER" id="PTHR16950">
    <property type="entry name" value="ZINC TRANSPORTER SLC39A7 HISTIDINE-RICH MEMBRANE PROTEIN KE4"/>
    <property type="match status" value="1"/>
</dbReference>
<dbReference type="STRING" id="1314781.A0A165BF09"/>
<evidence type="ECO:0000256" key="3">
    <source>
        <dbReference type="ARBA" id="ARBA00022989"/>
    </source>
</evidence>
<comment type="subcellular location">
    <subcellularLocation>
        <location evidence="1">Membrane</location>
        <topology evidence="1">Multi-pass membrane protein</topology>
    </subcellularLocation>
</comment>
<dbReference type="GO" id="GO:0016020">
    <property type="term" value="C:membrane"/>
    <property type="evidence" value="ECO:0007669"/>
    <property type="project" value="UniProtKB-SubCell"/>
</dbReference>
<dbReference type="InParanoid" id="A0A165BF09"/>